<reference evidence="2 3" key="1">
    <citation type="submission" date="2013-03" db="EMBL/GenBank/DDBJ databases">
        <title>Draft genome sequence of Gracibacillus halophilus YIM-C55.5, a moderately halophilic and thermophilic organism from the Xiaochaidamu salt lake.</title>
        <authorList>
            <person name="Sugumar T."/>
            <person name="Polireddy D.R."/>
            <person name="Antony A."/>
            <person name="Madhava Y.R."/>
            <person name="Sivakumar N."/>
        </authorList>
    </citation>
    <scope>NUCLEOTIDE SEQUENCE [LARGE SCALE GENOMIC DNA]</scope>
    <source>
        <strain evidence="2 3">YIM-C55.5</strain>
    </source>
</reference>
<feature type="transmembrane region" description="Helical" evidence="1">
    <location>
        <begin position="74"/>
        <end position="93"/>
    </location>
</feature>
<feature type="transmembrane region" description="Helical" evidence="1">
    <location>
        <begin position="144"/>
        <end position="170"/>
    </location>
</feature>
<dbReference type="eggNOG" id="COG5578">
    <property type="taxonomic scope" value="Bacteria"/>
</dbReference>
<evidence type="ECO:0000313" key="2">
    <source>
        <dbReference type="EMBL" id="ENH98154.1"/>
    </source>
</evidence>
<sequence length="211" mass="24940">MTNKFTNGIQAFCEWVCYFFYLNVFWIIGTLMGGVVLGAGPSTIALFVIARKTAMGEEDIPLWQTFWHEYKRQFLRGSVMIWVLIVLAGVWYLDIRLAFMLEGWFGRFLQVSLVMIGIILVMLVLYIYPFYVHYQMSWIRYFKYAMAFGFLHLNHFLFMIVTIFFTYSFLAYLQGFIPLFGISLLVHLNMMLAYQAFKQTDDMYKKYAKAT</sequence>
<feature type="transmembrane region" description="Helical" evidence="1">
    <location>
        <begin position="176"/>
        <end position="197"/>
    </location>
</feature>
<accession>N4WFW0</accession>
<dbReference type="Pfam" id="PF04854">
    <property type="entry name" value="DUF624"/>
    <property type="match status" value="1"/>
</dbReference>
<dbReference type="Proteomes" id="UP000012283">
    <property type="component" value="Unassembled WGS sequence"/>
</dbReference>
<dbReference type="EMBL" id="APML01000005">
    <property type="protein sequence ID" value="ENH98154.1"/>
    <property type="molecule type" value="Genomic_DNA"/>
</dbReference>
<name>N4WFW0_9BACI</name>
<dbReference type="RefSeq" id="WP_003463387.1">
    <property type="nucleotide sequence ID" value="NZ_APML01000005.1"/>
</dbReference>
<dbReference type="InterPro" id="IPR006938">
    <property type="entry name" value="DUF624"/>
</dbReference>
<gene>
    <name evidence="2" type="ORF">J416_01619</name>
</gene>
<keyword evidence="1" id="KW-0812">Transmembrane</keyword>
<dbReference type="AlphaFoldDB" id="N4WFW0"/>
<dbReference type="OrthoDB" id="2182676at2"/>
<protein>
    <submittedName>
        <fullName evidence="2">Integral membrane protein</fullName>
    </submittedName>
</protein>
<comment type="caution">
    <text evidence="2">The sequence shown here is derived from an EMBL/GenBank/DDBJ whole genome shotgun (WGS) entry which is preliminary data.</text>
</comment>
<evidence type="ECO:0000256" key="1">
    <source>
        <dbReference type="SAM" id="Phobius"/>
    </source>
</evidence>
<dbReference type="STRING" id="1308866.J416_01619"/>
<feature type="transmembrane region" description="Helical" evidence="1">
    <location>
        <begin position="24"/>
        <end position="49"/>
    </location>
</feature>
<evidence type="ECO:0000313" key="3">
    <source>
        <dbReference type="Proteomes" id="UP000012283"/>
    </source>
</evidence>
<dbReference type="PATRIC" id="fig|1308866.3.peg.329"/>
<feature type="transmembrane region" description="Helical" evidence="1">
    <location>
        <begin position="113"/>
        <end position="132"/>
    </location>
</feature>
<keyword evidence="3" id="KW-1185">Reference proteome</keyword>
<keyword evidence="1" id="KW-0472">Membrane</keyword>
<keyword evidence="1" id="KW-1133">Transmembrane helix</keyword>
<proteinExistence type="predicted"/>
<organism evidence="2 3">
    <name type="scientific">Gracilibacillus halophilus YIM-C55.5</name>
    <dbReference type="NCBI Taxonomy" id="1308866"/>
    <lineage>
        <taxon>Bacteria</taxon>
        <taxon>Bacillati</taxon>
        <taxon>Bacillota</taxon>
        <taxon>Bacilli</taxon>
        <taxon>Bacillales</taxon>
        <taxon>Bacillaceae</taxon>
        <taxon>Gracilibacillus</taxon>
    </lineage>
</organism>